<reference evidence="3" key="1">
    <citation type="journal article" date="2014" name="Science">
        <title>Ancient hybridizations among the ancestral genomes of bread wheat.</title>
        <authorList>
            <consortium name="International Wheat Genome Sequencing Consortium,"/>
            <person name="Marcussen T."/>
            <person name="Sandve S.R."/>
            <person name="Heier L."/>
            <person name="Spannagl M."/>
            <person name="Pfeifer M."/>
            <person name="Jakobsen K.S."/>
            <person name="Wulff B.B."/>
            <person name="Steuernagel B."/>
            <person name="Mayer K.F."/>
            <person name="Olsen O.A."/>
        </authorList>
    </citation>
    <scope>NUCLEOTIDE SEQUENCE [LARGE SCALE GENOMIC DNA]</scope>
    <source>
        <strain evidence="3">cv. AL8/78</strain>
    </source>
</reference>
<dbReference type="Gramene" id="AET5Gv20540700.2">
    <property type="protein sequence ID" value="AET5Gv20540700.2"/>
    <property type="gene ID" value="AET5Gv20540700"/>
</dbReference>
<sequence>VRSLHHTKKPALLIKLDIARAFDSVSWELILELLQQLGFSSRWRDWIALLLRSSSSSFLLNDDQGASLIHRRGLRQGDPLSPLLFILAIDVLH</sequence>
<feature type="domain" description="Reverse transcriptase" evidence="1">
    <location>
        <begin position="1"/>
        <end position="93"/>
    </location>
</feature>
<dbReference type="AlphaFoldDB" id="A0A453KWU5"/>
<reference evidence="2" key="3">
    <citation type="journal article" date="2017" name="Nature">
        <title>Genome sequence of the progenitor of the wheat D genome Aegilops tauschii.</title>
        <authorList>
            <person name="Luo M.C."/>
            <person name="Gu Y.Q."/>
            <person name="Puiu D."/>
            <person name="Wang H."/>
            <person name="Twardziok S.O."/>
            <person name="Deal K.R."/>
            <person name="Huo N."/>
            <person name="Zhu T."/>
            <person name="Wang L."/>
            <person name="Wang Y."/>
            <person name="McGuire P.E."/>
            <person name="Liu S."/>
            <person name="Long H."/>
            <person name="Ramasamy R.K."/>
            <person name="Rodriguez J.C."/>
            <person name="Van S.L."/>
            <person name="Yuan L."/>
            <person name="Wang Z."/>
            <person name="Xia Z."/>
            <person name="Xiao L."/>
            <person name="Anderson O.D."/>
            <person name="Ouyang S."/>
            <person name="Liang Y."/>
            <person name="Zimin A.V."/>
            <person name="Pertea G."/>
            <person name="Qi P."/>
            <person name="Bennetzen J.L."/>
            <person name="Dai X."/>
            <person name="Dawson M.W."/>
            <person name="Muller H.G."/>
            <person name="Kugler K."/>
            <person name="Rivarola-Duarte L."/>
            <person name="Spannagl M."/>
            <person name="Mayer K.F.X."/>
            <person name="Lu F.H."/>
            <person name="Bevan M.W."/>
            <person name="Leroy P."/>
            <person name="Li P."/>
            <person name="You F.M."/>
            <person name="Sun Q."/>
            <person name="Liu Z."/>
            <person name="Lyons E."/>
            <person name="Wicker T."/>
            <person name="Salzberg S.L."/>
            <person name="Devos K.M."/>
            <person name="Dvorak J."/>
        </authorList>
    </citation>
    <scope>NUCLEOTIDE SEQUENCE [LARGE SCALE GENOMIC DNA]</scope>
    <source>
        <strain evidence="2">cv. AL8/78</strain>
    </source>
</reference>
<evidence type="ECO:0000259" key="1">
    <source>
        <dbReference type="PROSITE" id="PS50878"/>
    </source>
</evidence>
<name>A0A453KWU5_AEGTS</name>
<dbReference type="InterPro" id="IPR043502">
    <property type="entry name" value="DNA/RNA_pol_sf"/>
</dbReference>
<accession>A0A453KWU5</accession>
<protein>
    <recommendedName>
        <fullName evidence="1">Reverse transcriptase domain-containing protein</fullName>
    </recommendedName>
</protein>
<evidence type="ECO:0000313" key="3">
    <source>
        <dbReference type="Proteomes" id="UP000015105"/>
    </source>
</evidence>
<dbReference type="EnsemblPlants" id="AET5Gv20540700.2">
    <property type="protein sequence ID" value="AET5Gv20540700.2"/>
    <property type="gene ID" value="AET5Gv20540700"/>
</dbReference>
<proteinExistence type="predicted"/>
<keyword evidence="3" id="KW-1185">Reference proteome</keyword>
<organism evidence="2 3">
    <name type="scientific">Aegilops tauschii subsp. strangulata</name>
    <name type="common">Goatgrass</name>
    <dbReference type="NCBI Taxonomy" id="200361"/>
    <lineage>
        <taxon>Eukaryota</taxon>
        <taxon>Viridiplantae</taxon>
        <taxon>Streptophyta</taxon>
        <taxon>Embryophyta</taxon>
        <taxon>Tracheophyta</taxon>
        <taxon>Spermatophyta</taxon>
        <taxon>Magnoliopsida</taxon>
        <taxon>Liliopsida</taxon>
        <taxon>Poales</taxon>
        <taxon>Poaceae</taxon>
        <taxon>BOP clade</taxon>
        <taxon>Pooideae</taxon>
        <taxon>Triticodae</taxon>
        <taxon>Triticeae</taxon>
        <taxon>Triticinae</taxon>
        <taxon>Aegilops</taxon>
    </lineage>
</organism>
<evidence type="ECO:0000313" key="2">
    <source>
        <dbReference type="EnsemblPlants" id="AET5Gv20540700.2"/>
    </source>
</evidence>
<dbReference type="SUPFAM" id="SSF56672">
    <property type="entry name" value="DNA/RNA polymerases"/>
    <property type="match status" value="1"/>
</dbReference>
<dbReference type="PROSITE" id="PS50878">
    <property type="entry name" value="RT_POL"/>
    <property type="match status" value="1"/>
</dbReference>
<reference evidence="2" key="5">
    <citation type="journal article" date="2021" name="G3 (Bethesda)">
        <title>Aegilops tauschii genome assembly Aet v5.0 features greater sequence contiguity and improved annotation.</title>
        <authorList>
            <person name="Wang L."/>
            <person name="Zhu T."/>
            <person name="Rodriguez J.C."/>
            <person name="Deal K.R."/>
            <person name="Dubcovsky J."/>
            <person name="McGuire P.E."/>
            <person name="Lux T."/>
            <person name="Spannagl M."/>
            <person name="Mayer K.F.X."/>
            <person name="Baldrich P."/>
            <person name="Meyers B.C."/>
            <person name="Huo N."/>
            <person name="Gu Y.Q."/>
            <person name="Zhou H."/>
            <person name="Devos K.M."/>
            <person name="Bennetzen J.L."/>
            <person name="Unver T."/>
            <person name="Budak H."/>
            <person name="Gulick P.J."/>
            <person name="Galiba G."/>
            <person name="Kalapos B."/>
            <person name="Nelson D.R."/>
            <person name="Li P."/>
            <person name="You F.M."/>
            <person name="Luo M.C."/>
            <person name="Dvorak J."/>
        </authorList>
    </citation>
    <scope>NUCLEOTIDE SEQUENCE [LARGE SCALE GENOMIC DNA]</scope>
    <source>
        <strain evidence="2">cv. AL8/78</strain>
    </source>
</reference>
<dbReference type="PANTHER" id="PTHR19446">
    <property type="entry name" value="REVERSE TRANSCRIPTASES"/>
    <property type="match status" value="1"/>
</dbReference>
<reference evidence="3" key="2">
    <citation type="journal article" date="2017" name="Nat. Plants">
        <title>The Aegilops tauschii genome reveals multiple impacts of transposons.</title>
        <authorList>
            <person name="Zhao G."/>
            <person name="Zou C."/>
            <person name="Li K."/>
            <person name="Wang K."/>
            <person name="Li T."/>
            <person name="Gao L."/>
            <person name="Zhang X."/>
            <person name="Wang H."/>
            <person name="Yang Z."/>
            <person name="Liu X."/>
            <person name="Jiang W."/>
            <person name="Mao L."/>
            <person name="Kong X."/>
            <person name="Jiao Y."/>
            <person name="Jia J."/>
        </authorList>
    </citation>
    <scope>NUCLEOTIDE SEQUENCE [LARGE SCALE GENOMIC DNA]</scope>
    <source>
        <strain evidence="3">cv. AL8/78</strain>
    </source>
</reference>
<dbReference type="STRING" id="200361.A0A453KWU5"/>
<dbReference type="Pfam" id="PF00078">
    <property type="entry name" value="RVT_1"/>
    <property type="match status" value="1"/>
</dbReference>
<dbReference type="Proteomes" id="UP000015105">
    <property type="component" value="Chromosome 5D"/>
</dbReference>
<dbReference type="InterPro" id="IPR000477">
    <property type="entry name" value="RT_dom"/>
</dbReference>
<reference evidence="2" key="4">
    <citation type="submission" date="2019-03" db="UniProtKB">
        <authorList>
            <consortium name="EnsemblPlants"/>
        </authorList>
    </citation>
    <scope>IDENTIFICATION</scope>
</reference>